<evidence type="ECO:0000259" key="2">
    <source>
        <dbReference type="Pfam" id="PF16220"/>
    </source>
</evidence>
<dbReference type="PANTHER" id="PTHR30273">
    <property type="entry name" value="PERIPLASMIC SIGNAL SENSOR AND SIGMA FACTOR ACTIVATOR FECR-RELATED"/>
    <property type="match status" value="1"/>
</dbReference>
<dbReference type="Proteomes" id="UP000277236">
    <property type="component" value="Unassembled WGS sequence"/>
</dbReference>
<dbReference type="PIRSF" id="PIRSF018266">
    <property type="entry name" value="FecR"/>
    <property type="match status" value="1"/>
</dbReference>
<dbReference type="RefSeq" id="WP_122318169.1">
    <property type="nucleotide sequence ID" value="NZ_RBRE01000090.1"/>
</dbReference>
<dbReference type="EMBL" id="RBRE01000090">
    <property type="protein sequence ID" value="RMQ41175.1"/>
    <property type="molecule type" value="Genomic_DNA"/>
</dbReference>
<sequence length="321" mass="34633">MNCEPPHFDSSARRTGDVDHQASAWFALMHGGSPTQAERDELASWLAAAPEHAQAYAQLESLWAASAQLLQPAAPVAPVRLSRRRFVGLGVAASAVAVTTGATGLWLKGMGSPFADVRTAVGERRTVKLPDGSSVDLAGNTALNLDFSANRRSVELLQGEAFFNVVAGAAGEFGVTTEAGRVLAGEGEFCLTCDSTSTRLAVSRKTARVVTATQQTDLGEGLSLRFSASQTGSIQHAELDQILAWRNGRLAFFDTPLLTVIDELQRWREGKIFIMDKQLAARRVSLILNLNKPEQMLDVLARALPVRTTRYTDLVTLIYPV</sequence>
<dbReference type="Gene3D" id="2.60.120.1440">
    <property type="match status" value="1"/>
</dbReference>
<feature type="domain" description="FecR protein" evidence="1">
    <location>
        <begin position="116"/>
        <end position="203"/>
    </location>
</feature>
<evidence type="ECO:0000313" key="3">
    <source>
        <dbReference type="EMBL" id="RMQ41175.1"/>
    </source>
</evidence>
<dbReference type="InterPro" id="IPR006860">
    <property type="entry name" value="FecR"/>
</dbReference>
<name>A0A3M4LI29_PSECI</name>
<dbReference type="AlphaFoldDB" id="A0A3M4LI29"/>
<organism evidence="3 4">
    <name type="scientific">Pseudomonas cichorii</name>
    <dbReference type="NCBI Taxonomy" id="36746"/>
    <lineage>
        <taxon>Bacteria</taxon>
        <taxon>Pseudomonadati</taxon>
        <taxon>Pseudomonadota</taxon>
        <taxon>Gammaproteobacteria</taxon>
        <taxon>Pseudomonadales</taxon>
        <taxon>Pseudomonadaceae</taxon>
        <taxon>Pseudomonas</taxon>
    </lineage>
</organism>
<dbReference type="Gene3D" id="3.55.50.30">
    <property type="match status" value="1"/>
</dbReference>
<proteinExistence type="predicted"/>
<comment type="caution">
    <text evidence="3">The sequence shown here is derived from an EMBL/GenBank/DDBJ whole genome shotgun (WGS) entry which is preliminary data.</text>
</comment>
<dbReference type="Pfam" id="PF16220">
    <property type="entry name" value="DUF4880"/>
    <property type="match status" value="1"/>
</dbReference>
<dbReference type="InterPro" id="IPR032623">
    <property type="entry name" value="FecR_N"/>
</dbReference>
<accession>A0A3M4LI29</accession>
<protein>
    <recommendedName>
        <fullName evidence="5">FecR family protein</fullName>
    </recommendedName>
</protein>
<dbReference type="Pfam" id="PF04773">
    <property type="entry name" value="FecR"/>
    <property type="match status" value="1"/>
</dbReference>
<reference evidence="3 4" key="1">
    <citation type="submission" date="2018-08" db="EMBL/GenBank/DDBJ databases">
        <title>Recombination of ecologically and evolutionarily significant loci maintains genetic cohesion in the Pseudomonas syringae species complex.</title>
        <authorList>
            <person name="Dillon M."/>
            <person name="Thakur S."/>
            <person name="Almeida R.N.D."/>
            <person name="Weir B.S."/>
            <person name="Guttman D.S."/>
        </authorList>
    </citation>
    <scope>NUCLEOTIDE SEQUENCE [LARGE SCALE GENOMIC DNA]</scope>
    <source>
        <strain evidence="3 4">ICMP 3353</strain>
    </source>
</reference>
<dbReference type="PANTHER" id="PTHR30273:SF2">
    <property type="entry name" value="PROTEIN FECR"/>
    <property type="match status" value="1"/>
</dbReference>
<dbReference type="InterPro" id="IPR012373">
    <property type="entry name" value="Ferrdict_sens_TM"/>
</dbReference>
<gene>
    <name evidence="3" type="ORF">ALQ04_02007</name>
</gene>
<dbReference type="GO" id="GO:0016989">
    <property type="term" value="F:sigma factor antagonist activity"/>
    <property type="evidence" value="ECO:0007669"/>
    <property type="project" value="TreeGrafter"/>
</dbReference>
<evidence type="ECO:0008006" key="5">
    <source>
        <dbReference type="Google" id="ProtNLM"/>
    </source>
</evidence>
<dbReference type="OrthoDB" id="7026278at2"/>
<feature type="domain" description="FecR N-terminal" evidence="2">
    <location>
        <begin position="21"/>
        <end position="62"/>
    </location>
</feature>
<evidence type="ECO:0000259" key="1">
    <source>
        <dbReference type="Pfam" id="PF04773"/>
    </source>
</evidence>
<evidence type="ECO:0000313" key="4">
    <source>
        <dbReference type="Proteomes" id="UP000277236"/>
    </source>
</evidence>